<reference evidence="2" key="1">
    <citation type="thesis" date="2021" institute="BYU ScholarsArchive" country="Provo, UT, USA">
        <title>Applications of and Algorithms for Genome Assembly and Genomic Analyses with an Emphasis on Marine Teleosts.</title>
        <authorList>
            <person name="Pickett B.D."/>
        </authorList>
    </citation>
    <scope>NUCLEOTIDE SEQUENCE</scope>
    <source>
        <strain evidence="2">HI-2016</strain>
    </source>
</reference>
<keyword evidence="1" id="KW-0812">Transmembrane</keyword>
<name>A0A8T2PP35_9TELE</name>
<gene>
    <name evidence="2" type="ORF">JZ751_017685</name>
</gene>
<sequence length="105" mass="12132">MEATPFFFFEKIFLVVVVFFVYILEWMHFFIHCTQKDVQGGPSQWVARLPEQLPKPPMYEVLSSSLPFSIQVESSKLVLFLSDPVVHKRTMMLCKLGCTMPSKGL</sequence>
<proteinExistence type="predicted"/>
<keyword evidence="1" id="KW-1133">Transmembrane helix</keyword>
<accession>A0A8T2PP35</accession>
<dbReference type="Proteomes" id="UP000824540">
    <property type="component" value="Unassembled WGS sequence"/>
</dbReference>
<organism evidence="2 3">
    <name type="scientific">Albula glossodonta</name>
    <name type="common">roundjaw bonefish</name>
    <dbReference type="NCBI Taxonomy" id="121402"/>
    <lineage>
        <taxon>Eukaryota</taxon>
        <taxon>Metazoa</taxon>
        <taxon>Chordata</taxon>
        <taxon>Craniata</taxon>
        <taxon>Vertebrata</taxon>
        <taxon>Euteleostomi</taxon>
        <taxon>Actinopterygii</taxon>
        <taxon>Neopterygii</taxon>
        <taxon>Teleostei</taxon>
        <taxon>Albuliformes</taxon>
        <taxon>Albulidae</taxon>
        <taxon>Albula</taxon>
    </lineage>
</organism>
<evidence type="ECO:0000256" key="1">
    <source>
        <dbReference type="SAM" id="Phobius"/>
    </source>
</evidence>
<evidence type="ECO:0000313" key="3">
    <source>
        <dbReference type="Proteomes" id="UP000824540"/>
    </source>
</evidence>
<evidence type="ECO:0000313" key="2">
    <source>
        <dbReference type="EMBL" id="KAG9353109.1"/>
    </source>
</evidence>
<protein>
    <submittedName>
        <fullName evidence="2">Uncharacterized protein</fullName>
    </submittedName>
</protein>
<feature type="transmembrane region" description="Helical" evidence="1">
    <location>
        <begin position="12"/>
        <end position="31"/>
    </location>
</feature>
<keyword evidence="1" id="KW-0472">Membrane</keyword>
<dbReference type="AlphaFoldDB" id="A0A8T2PP35"/>
<comment type="caution">
    <text evidence="2">The sequence shown here is derived from an EMBL/GenBank/DDBJ whole genome shotgun (WGS) entry which is preliminary data.</text>
</comment>
<dbReference type="EMBL" id="JAFBMS010000004">
    <property type="protein sequence ID" value="KAG9353109.1"/>
    <property type="molecule type" value="Genomic_DNA"/>
</dbReference>
<keyword evidence="3" id="KW-1185">Reference proteome</keyword>